<dbReference type="AlphaFoldDB" id="A0A2J8MC23"/>
<comment type="caution">
    <text evidence="1">The sequence shown here is derived from an EMBL/GenBank/DDBJ whole genome shotgun (WGS) entry which is preliminary data.</text>
</comment>
<evidence type="ECO:0000313" key="2">
    <source>
        <dbReference type="Proteomes" id="UP000236370"/>
    </source>
</evidence>
<organism evidence="1 2">
    <name type="scientific">Pan troglodytes</name>
    <name type="common">Chimpanzee</name>
    <dbReference type="NCBI Taxonomy" id="9598"/>
    <lineage>
        <taxon>Eukaryota</taxon>
        <taxon>Metazoa</taxon>
        <taxon>Chordata</taxon>
        <taxon>Craniata</taxon>
        <taxon>Vertebrata</taxon>
        <taxon>Euteleostomi</taxon>
        <taxon>Mammalia</taxon>
        <taxon>Eutheria</taxon>
        <taxon>Euarchontoglires</taxon>
        <taxon>Primates</taxon>
        <taxon>Haplorrhini</taxon>
        <taxon>Catarrhini</taxon>
        <taxon>Hominidae</taxon>
        <taxon>Pan</taxon>
    </lineage>
</organism>
<protein>
    <submittedName>
        <fullName evidence="1">DLG2 isoform 24</fullName>
    </submittedName>
</protein>
<name>A0A2J8MC23_PANTR</name>
<dbReference type="EMBL" id="NBAG03000261">
    <property type="protein sequence ID" value="PNI57058.1"/>
    <property type="molecule type" value="Genomic_DNA"/>
</dbReference>
<evidence type="ECO:0000313" key="1">
    <source>
        <dbReference type="EMBL" id="PNI57058.1"/>
    </source>
</evidence>
<gene>
    <name evidence="1" type="ORF">CK820_G0021977</name>
</gene>
<sequence length="37" mass="4334">MQRPSVSRAENYQLLWDTIASLKQCEQAMQHAFIPLE</sequence>
<reference evidence="1 2" key="1">
    <citation type="submission" date="2017-12" db="EMBL/GenBank/DDBJ databases">
        <title>High-resolution comparative analysis of great ape genomes.</title>
        <authorList>
            <person name="Pollen A."/>
            <person name="Hastie A."/>
            <person name="Hormozdiari F."/>
            <person name="Dougherty M."/>
            <person name="Liu R."/>
            <person name="Chaisson M."/>
            <person name="Hoppe E."/>
            <person name="Hill C."/>
            <person name="Pang A."/>
            <person name="Hillier L."/>
            <person name="Baker C."/>
            <person name="Armstrong J."/>
            <person name="Shendure J."/>
            <person name="Paten B."/>
            <person name="Wilson R."/>
            <person name="Chao H."/>
            <person name="Schneider V."/>
            <person name="Ventura M."/>
            <person name="Kronenberg Z."/>
            <person name="Murali S."/>
            <person name="Gordon D."/>
            <person name="Cantsilieris S."/>
            <person name="Munson K."/>
            <person name="Nelson B."/>
            <person name="Raja A."/>
            <person name="Underwood J."/>
            <person name="Diekhans M."/>
            <person name="Fiddes I."/>
            <person name="Haussler D."/>
            <person name="Eichler E."/>
        </authorList>
    </citation>
    <scope>NUCLEOTIDE SEQUENCE [LARGE SCALE GENOMIC DNA]</scope>
    <source>
        <strain evidence="1">Yerkes chimp pedigree #C0471</strain>
    </source>
</reference>
<proteinExistence type="predicted"/>
<dbReference type="SMR" id="A0A2J8MC23"/>
<accession>A0A2J8MC23</accession>
<dbReference type="Proteomes" id="UP000236370">
    <property type="component" value="Unassembled WGS sequence"/>
</dbReference>